<protein>
    <submittedName>
        <fullName evidence="1">Uncharacterized protein</fullName>
    </submittedName>
</protein>
<keyword evidence="2" id="KW-1185">Reference proteome</keyword>
<dbReference type="GeneID" id="34580614"/>
<dbReference type="OrthoDB" id="4233045at2759"/>
<comment type="caution">
    <text evidence="1">The sequence shown here is derived from an EMBL/GenBank/DDBJ whole genome shotgun (WGS) entry which is preliminary data.</text>
</comment>
<evidence type="ECO:0000313" key="2">
    <source>
        <dbReference type="Proteomes" id="UP000177622"/>
    </source>
</evidence>
<evidence type="ECO:0000313" key="1">
    <source>
        <dbReference type="EMBL" id="OGE48917.1"/>
    </source>
</evidence>
<gene>
    <name evidence="1" type="ORF">PENARI_c025G12443</name>
</gene>
<dbReference type="RefSeq" id="XP_022484371.1">
    <property type="nucleotide sequence ID" value="XM_022635880.1"/>
</dbReference>
<dbReference type="AlphaFoldDB" id="A0A1F5L773"/>
<organism evidence="1 2">
    <name type="scientific">Penicillium arizonense</name>
    <dbReference type="NCBI Taxonomy" id="1835702"/>
    <lineage>
        <taxon>Eukaryota</taxon>
        <taxon>Fungi</taxon>
        <taxon>Dikarya</taxon>
        <taxon>Ascomycota</taxon>
        <taxon>Pezizomycotina</taxon>
        <taxon>Eurotiomycetes</taxon>
        <taxon>Eurotiomycetidae</taxon>
        <taxon>Eurotiales</taxon>
        <taxon>Aspergillaceae</taxon>
        <taxon>Penicillium</taxon>
    </lineage>
</organism>
<dbReference type="Proteomes" id="UP000177622">
    <property type="component" value="Unassembled WGS sequence"/>
</dbReference>
<name>A0A1F5L773_PENAI</name>
<reference evidence="1 2" key="1">
    <citation type="journal article" date="2016" name="Sci. Rep.">
        <title>Penicillium arizonense, a new, genome sequenced fungal species, reveals a high chemical diversity in secreted metabolites.</title>
        <authorList>
            <person name="Grijseels S."/>
            <person name="Nielsen J.C."/>
            <person name="Randelovic M."/>
            <person name="Nielsen J."/>
            <person name="Nielsen K.F."/>
            <person name="Workman M."/>
            <person name="Frisvad J.C."/>
        </authorList>
    </citation>
    <scope>NUCLEOTIDE SEQUENCE [LARGE SCALE GENOMIC DNA]</scope>
    <source>
        <strain evidence="1 2">CBS 141311</strain>
    </source>
</reference>
<sequence length="183" mass="21016">MSAEYTTGNGVFTYRHSYDSVSWRYLLEDVTNIANNYLVNEHVQEPNVATILAGRDFHKYRDTGTCYQMWPTKFEVHSYVPGFVIHGNGVFHYNFVQTEYRMFWTTKKWEVIGAPNEVVPAFDHIPSSTEMVELFIQGIHAAGLSPLVKFLAHGLGDSENRKLTVEDYMADYVGNLRPDSKYS</sequence>
<proteinExistence type="predicted"/>
<dbReference type="EMBL" id="LXJU01000025">
    <property type="protein sequence ID" value="OGE48917.1"/>
    <property type="molecule type" value="Genomic_DNA"/>
</dbReference>
<accession>A0A1F5L773</accession>